<name>A0A7W7KEN2_PSENT</name>
<reference evidence="1 2" key="1">
    <citation type="submission" date="2020-08" db="EMBL/GenBank/DDBJ databases">
        <title>Functional genomics of gut bacteria from endangered species of beetles.</title>
        <authorList>
            <person name="Carlos-Shanley C."/>
        </authorList>
    </citation>
    <scope>NUCLEOTIDE SEQUENCE [LARGE SCALE GENOMIC DNA]</scope>
    <source>
        <strain evidence="1 2">S00179</strain>
    </source>
</reference>
<evidence type="ECO:0000313" key="2">
    <source>
        <dbReference type="Proteomes" id="UP000566995"/>
    </source>
</evidence>
<evidence type="ECO:0000313" key="1">
    <source>
        <dbReference type="EMBL" id="MBB4861447.1"/>
    </source>
</evidence>
<accession>A0A7W7KEN2</accession>
<gene>
    <name evidence="1" type="ORF">HNP46_000258</name>
</gene>
<protein>
    <submittedName>
        <fullName evidence="1">Uncharacterized protein</fullName>
    </submittedName>
</protein>
<comment type="caution">
    <text evidence="1">The sequence shown here is derived from an EMBL/GenBank/DDBJ whole genome shotgun (WGS) entry which is preliminary data.</text>
</comment>
<organism evidence="1 2">
    <name type="scientific">Pseudomonas nitroreducens</name>
    <dbReference type="NCBI Taxonomy" id="46680"/>
    <lineage>
        <taxon>Bacteria</taxon>
        <taxon>Pseudomonadati</taxon>
        <taxon>Pseudomonadota</taxon>
        <taxon>Gammaproteobacteria</taxon>
        <taxon>Pseudomonadales</taxon>
        <taxon>Pseudomonadaceae</taxon>
        <taxon>Pseudomonas</taxon>
    </lineage>
</organism>
<proteinExistence type="predicted"/>
<dbReference type="Proteomes" id="UP000566995">
    <property type="component" value="Unassembled WGS sequence"/>
</dbReference>
<dbReference type="RefSeq" id="WP_184585711.1">
    <property type="nucleotide sequence ID" value="NZ_JACHLI010000001.1"/>
</dbReference>
<sequence length="124" mass="13747">MRKDHDLESSLKQFLRLKTPCPGCPFLKTNHDMLAPGRLKAIAETLLEDDKTPFICHKTLLDEDHGEKRVQVVAGSRHAFCAGAAAYLLKKGSPRVAMKVADSMGFVPIDQWDEAQDLVVDEAT</sequence>
<dbReference type="EMBL" id="JACHLI010000001">
    <property type="protein sequence ID" value="MBB4861447.1"/>
    <property type="molecule type" value="Genomic_DNA"/>
</dbReference>
<dbReference type="AlphaFoldDB" id="A0A7W7KEN2"/>